<keyword evidence="4" id="KW-1133">Transmembrane helix</keyword>
<gene>
    <name evidence="7" type="ORF">APLA_LOCUS15953</name>
</gene>
<evidence type="ECO:0000313" key="8">
    <source>
        <dbReference type="Proteomes" id="UP000494106"/>
    </source>
</evidence>
<evidence type="ECO:0000256" key="1">
    <source>
        <dbReference type="ARBA" id="ARBA00007553"/>
    </source>
</evidence>
<dbReference type="Gene3D" id="3.40.80.10">
    <property type="entry name" value="Peptidoglycan recognition protein-like"/>
    <property type="match status" value="1"/>
</dbReference>
<evidence type="ECO:0000313" key="7">
    <source>
        <dbReference type="EMBL" id="CAB3257414.1"/>
    </source>
</evidence>
<evidence type="ECO:0000259" key="5">
    <source>
        <dbReference type="SMART" id="SM00644"/>
    </source>
</evidence>
<dbReference type="InterPro" id="IPR015510">
    <property type="entry name" value="PGRP"/>
</dbReference>
<dbReference type="EMBL" id="CADEBC010000591">
    <property type="protein sequence ID" value="CAB3257414.1"/>
    <property type="molecule type" value="Genomic_DNA"/>
</dbReference>
<sequence>MSHLRREEYEMTIVEASNSAIDNELVVNPRNLMRQASACYGQTIEELNVIESEDVHIGISVISVSQNVENIELARGCALGAELVTNQRRKGVRCSIAVFLCWTLVITGVLIYFVFYFALAPKLSRMDLDIDEPWYFRRDQWYANPDQGFELLDLPVSLVLIGHSALDFCTKIDECKRKVLDIQEIHQLDSHFYDIGPNFLVGGNGYVFEGRGANIMGAMITYFNLKSISIMFLGNYVYDKPTLAMFDNLSVLLQELVNKRVLTTDYKLYGQCQVIGFVVPPGPNVMDNLYHFDHWDPTNKTFCIRS</sequence>
<dbReference type="CDD" id="cd06583">
    <property type="entry name" value="PGRP"/>
    <property type="match status" value="1"/>
</dbReference>
<feature type="domain" description="N-acetylmuramoyl-L-alanine amidase" evidence="5">
    <location>
        <begin position="144"/>
        <end position="282"/>
    </location>
</feature>
<comment type="similarity">
    <text evidence="1">Belongs to the N-acetylmuramoyl-L-alanine amidase 2 family.</text>
</comment>
<dbReference type="GO" id="GO:0008745">
    <property type="term" value="F:N-acetylmuramoyl-L-alanine amidase activity"/>
    <property type="evidence" value="ECO:0007669"/>
    <property type="project" value="InterPro"/>
</dbReference>
<organism evidence="7 8">
    <name type="scientific">Arctia plantaginis</name>
    <name type="common">Wood tiger moth</name>
    <name type="synonym">Phalaena plantaginis</name>
    <dbReference type="NCBI Taxonomy" id="874455"/>
    <lineage>
        <taxon>Eukaryota</taxon>
        <taxon>Metazoa</taxon>
        <taxon>Ecdysozoa</taxon>
        <taxon>Arthropoda</taxon>
        <taxon>Hexapoda</taxon>
        <taxon>Insecta</taxon>
        <taxon>Pterygota</taxon>
        <taxon>Neoptera</taxon>
        <taxon>Endopterygota</taxon>
        <taxon>Lepidoptera</taxon>
        <taxon>Glossata</taxon>
        <taxon>Ditrysia</taxon>
        <taxon>Noctuoidea</taxon>
        <taxon>Erebidae</taxon>
        <taxon>Arctiinae</taxon>
        <taxon>Arctia</taxon>
    </lineage>
</organism>
<dbReference type="SUPFAM" id="SSF55846">
    <property type="entry name" value="N-acetylmuramoyl-L-alanine amidase-like"/>
    <property type="match status" value="1"/>
</dbReference>
<evidence type="ECO:0000259" key="6">
    <source>
        <dbReference type="SMART" id="SM00701"/>
    </source>
</evidence>
<dbReference type="AlphaFoldDB" id="A0A8S1BGP7"/>
<dbReference type="Pfam" id="PF01510">
    <property type="entry name" value="Amidase_2"/>
    <property type="match status" value="1"/>
</dbReference>
<dbReference type="InterPro" id="IPR036505">
    <property type="entry name" value="Amidase/PGRP_sf"/>
</dbReference>
<dbReference type="GO" id="GO:0045087">
    <property type="term" value="P:innate immune response"/>
    <property type="evidence" value="ECO:0007669"/>
    <property type="project" value="UniProtKB-KW"/>
</dbReference>
<dbReference type="GO" id="GO:0009253">
    <property type="term" value="P:peptidoglycan catabolic process"/>
    <property type="evidence" value="ECO:0007669"/>
    <property type="project" value="InterPro"/>
</dbReference>
<name>A0A8S1BGP7_ARCPL</name>
<dbReference type="SMART" id="SM00644">
    <property type="entry name" value="Ami_2"/>
    <property type="match status" value="1"/>
</dbReference>
<keyword evidence="4" id="KW-0472">Membrane</keyword>
<dbReference type="SMART" id="SM00701">
    <property type="entry name" value="PGRP"/>
    <property type="match status" value="1"/>
</dbReference>
<keyword evidence="2" id="KW-0399">Innate immunity</keyword>
<keyword evidence="3" id="KW-0391">Immunity</keyword>
<feature type="transmembrane region" description="Helical" evidence="4">
    <location>
        <begin position="96"/>
        <end position="119"/>
    </location>
</feature>
<dbReference type="Proteomes" id="UP000494106">
    <property type="component" value="Unassembled WGS sequence"/>
</dbReference>
<comment type="caution">
    <text evidence="7">The sequence shown here is derived from an EMBL/GenBank/DDBJ whole genome shotgun (WGS) entry which is preliminary data.</text>
</comment>
<evidence type="ECO:0000256" key="4">
    <source>
        <dbReference type="SAM" id="Phobius"/>
    </source>
</evidence>
<dbReference type="GO" id="GO:0008270">
    <property type="term" value="F:zinc ion binding"/>
    <property type="evidence" value="ECO:0007669"/>
    <property type="project" value="InterPro"/>
</dbReference>
<accession>A0A8S1BGP7</accession>
<evidence type="ECO:0000256" key="2">
    <source>
        <dbReference type="ARBA" id="ARBA00022588"/>
    </source>
</evidence>
<dbReference type="PANTHER" id="PTHR11022">
    <property type="entry name" value="PEPTIDOGLYCAN RECOGNITION PROTEIN"/>
    <property type="match status" value="1"/>
</dbReference>
<feature type="domain" description="Peptidoglycan recognition protein family" evidence="6">
    <location>
        <begin position="133"/>
        <end position="275"/>
    </location>
</feature>
<dbReference type="InterPro" id="IPR006619">
    <property type="entry name" value="PGRP_domain_met/bac"/>
</dbReference>
<dbReference type="InterPro" id="IPR002502">
    <property type="entry name" value="Amidase_domain"/>
</dbReference>
<proteinExistence type="inferred from homology"/>
<keyword evidence="8" id="KW-1185">Reference proteome</keyword>
<dbReference type="OrthoDB" id="10001926at2759"/>
<protein>
    <submittedName>
        <fullName evidence="7">Uncharacterized protein</fullName>
    </submittedName>
</protein>
<reference evidence="7 8" key="1">
    <citation type="submission" date="2020-04" db="EMBL/GenBank/DDBJ databases">
        <authorList>
            <person name="Wallbank WR R."/>
            <person name="Pardo Diaz C."/>
            <person name="Kozak K."/>
            <person name="Martin S."/>
            <person name="Jiggins C."/>
            <person name="Moest M."/>
            <person name="Warren A I."/>
            <person name="Byers J.R.P. K."/>
            <person name="Montejo-Kovacevich G."/>
            <person name="Yen C E."/>
        </authorList>
    </citation>
    <scope>NUCLEOTIDE SEQUENCE [LARGE SCALE GENOMIC DNA]</scope>
</reference>
<dbReference type="PANTHER" id="PTHR11022:SF41">
    <property type="entry name" value="PEPTIDOGLYCAN-RECOGNITION PROTEIN LC-RELATED"/>
    <property type="match status" value="1"/>
</dbReference>
<keyword evidence="4" id="KW-0812">Transmembrane</keyword>
<evidence type="ECO:0000256" key="3">
    <source>
        <dbReference type="ARBA" id="ARBA00022859"/>
    </source>
</evidence>